<dbReference type="AlphaFoldDB" id="A0A1S1WTN6"/>
<dbReference type="Pfam" id="PF05489">
    <property type="entry name" value="Phage_tail_X"/>
    <property type="match status" value="1"/>
</dbReference>
<reference evidence="1 2" key="1">
    <citation type="submission" date="2017-01" db="EMBL/GenBank/DDBJ databases">
        <title>New insights into the genetic diversity of Chromobacterium isolated from tropical freshwater lake.</title>
        <authorList>
            <person name="Santos A.B."/>
            <person name="Nascimento A.M."/>
            <person name="Da Silva P.C."/>
        </authorList>
    </citation>
    <scope>NUCLEOTIDE SEQUENCE [LARGE SCALE GENOMIC DNA]</scope>
    <source>
        <strain evidence="1 2">56AF</strain>
    </source>
</reference>
<sequence>MMFLKHTCKEGDRWDHIAWQYYGDVGQMVMLIAANPQAPISETLPAGLQLAIPLLEAQDSAAVDQLPPWRRP</sequence>
<gene>
    <name evidence="1" type="ORF">BUE93_01515</name>
</gene>
<dbReference type="InterPro" id="IPR008861">
    <property type="entry name" value="GpX-like"/>
</dbReference>
<accession>A0A1S1WTN6</accession>
<evidence type="ECO:0008006" key="3">
    <source>
        <dbReference type="Google" id="ProtNLM"/>
    </source>
</evidence>
<dbReference type="EMBL" id="MTBD01000002">
    <property type="protein sequence ID" value="PRP72452.1"/>
    <property type="molecule type" value="Genomic_DNA"/>
</dbReference>
<evidence type="ECO:0000313" key="2">
    <source>
        <dbReference type="Proteomes" id="UP000239469"/>
    </source>
</evidence>
<evidence type="ECO:0000313" key="1">
    <source>
        <dbReference type="EMBL" id="PRP72452.1"/>
    </source>
</evidence>
<name>A0A1S1WTN6_9NEIS</name>
<proteinExistence type="predicted"/>
<dbReference type="Proteomes" id="UP000239469">
    <property type="component" value="Unassembled WGS sequence"/>
</dbReference>
<organism evidence="1 2">
    <name type="scientific">Chromobacterium amazonense</name>
    <dbReference type="NCBI Taxonomy" id="1382803"/>
    <lineage>
        <taxon>Bacteria</taxon>
        <taxon>Pseudomonadati</taxon>
        <taxon>Pseudomonadota</taxon>
        <taxon>Betaproteobacteria</taxon>
        <taxon>Neisseriales</taxon>
        <taxon>Chromobacteriaceae</taxon>
        <taxon>Chromobacterium</taxon>
    </lineage>
</organism>
<comment type="caution">
    <text evidence="1">The sequence shown here is derived from an EMBL/GenBank/DDBJ whole genome shotgun (WGS) entry which is preliminary data.</text>
</comment>
<protein>
    <recommendedName>
        <fullName evidence="3">Phage tail protein</fullName>
    </recommendedName>
</protein>